<evidence type="ECO:0000256" key="1">
    <source>
        <dbReference type="SAM" id="SignalP"/>
    </source>
</evidence>
<proteinExistence type="predicted"/>
<evidence type="ECO:0000313" key="3">
    <source>
        <dbReference type="Proteomes" id="UP000276776"/>
    </source>
</evidence>
<feature type="signal peptide" evidence="1">
    <location>
        <begin position="1"/>
        <end position="21"/>
    </location>
</feature>
<feature type="chain" id="PRO_5043126411" evidence="1">
    <location>
        <begin position="22"/>
        <end position="72"/>
    </location>
</feature>
<reference evidence="4" key="1">
    <citation type="submission" date="2017-02" db="UniProtKB">
        <authorList>
            <consortium name="WormBaseParasite"/>
        </authorList>
    </citation>
    <scope>IDENTIFICATION</scope>
</reference>
<protein>
    <submittedName>
        <fullName evidence="2 4">Uncharacterized protein</fullName>
    </submittedName>
</protein>
<dbReference type="EMBL" id="UYYF01001716">
    <property type="protein sequence ID" value="VDN00080.1"/>
    <property type="molecule type" value="Genomic_DNA"/>
</dbReference>
<dbReference type="Proteomes" id="UP000276776">
    <property type="component" value="Unassembled WGS sequence"/>
</dbReference>
<gene>
    <name evidence="2" type="ORF">TCLT_LOCUS3536</name>
</gene>
<sequence>MLARRLIILAFLILAIHYTVEDNFEYDDTWHPFIDLDDLKTQHRFIERAGRTPRREKPSYIRFGKREYFDQK</sequence>
<evidence type="ECO:0000313" key="4">
    <source>
        <dbReference type="WBParaSite" id="TCLT_0000354501-mRNA-1"/>
    </source>
</evidence>
<keyword evidence="1" id="KW-0732">Signal</keyword>
<organism evidence="4">
    <name type="scientific">Thelazia callipaeda</name>
    <name type="common">Oriental eyeworm</name>
    <name type="synonym">Parasitic nematode</name>
    <dbReference type="NCBI Taxonomy" id="103827"/>
    <lineage>
        <taxon>Eukaryota</taxon>
        <taxon>Metazoa</taxon>
        <taxon>Ecdysozoa</taxon>
        <taxon>Nematoda</taxon>
        <taxon>Chromadorea</taxon>
        <taxon>Rhabditida</taxon>
        <taxon>Spirurina</taxon>
        <taxon>Spiruromorpha</taxon>
        <taxon>Thelazioidea</taxon>
        <taxon>Thelaziidae</taxon>
        <taxon>Thelazia</taxon>
    </lineage>
</organism>
<keyword evidence="3" id="KW-1185">Reference proteome</keyword>
<dbReference type="AlphaFoldDB" id="A0A0N5CTI5"/>
<name>A0A0N5CTI5_THECL</name>
<accession>A0A0N5CTI5</accession>
<reference evidence="2 3" key="2">
    <citation type="submission" date="2018-11" db="EMBL/GenBank/DDBJ databases">
        <authorList>
            <consortium name="Pathogen Informatics"/>
        </authorList>
    </citation>
    <scope>NUCLEOTIDE SEQUENCE [LARGE SCALE GENOMIC DNA]</scope>
</reference>
<evidence type="ECO:0000313" key="2">
    <source>
        <dbReference type="EMBL" id="VDN00080.1"/>
    </source>
</evidence>
<dbReference type="WBParaSite" id="TCLT_0000354501-mRNA-1">
    <property type="protein sequence ID" value="TCLT_0000354501-mRNA-1"/>
    <property type="gene ID" value="TCLT_0000354501"/>
</dbReference>